<keyword evidence="3" id="KW-1185">Reference proteome</keyword>
<feature type="compositionally biased region" description="Basic and acidic residues" evidence="1">
    <location>
        <begin position="73"/>
        <end position="90"/>
    </location>
</feature>
<comment type="caution">
    <text evidence="2">The sequence shown here is derived from an EMBL/GenBank/DDBJ whole genome shotgun (WGS) entry which is preliminary data.</text>
</comment>
<reference evidence="2 3" key="1">
    <citation type="submission" date="2022-06" db="EMBL/GenBank/DDBJ databases">
        <title>Whole-genome of Asaia lannensis strain LMG 27011T.</title>
        <authorList>
            <person name="Sombolestani A."/>
        </authorList>
    </citation>
    <scope>NUCLEOTIDE SEQUENCE [LARGE SCALE GENOMIC DNA]</scope>
    <source>
        <strain evidence="2 3">NBRC 102526</strain>
    </source>
</reference>
<evidence type="ECO:0000313" key="2">
    <source>
        <dbReference type="EMBL" id="MCO6158601.1"/>
    </source>
</evidence>
<evidence type="ECO:0008006" key="4">
    <source>
        <dbReference type="Google" id="ProtNLM"/>
    </source>
</evidence>
<evidence type="ECO:0000256" key="1">
    <source>
        <dbReference type="SAM" id="MobiDB-lite"/>
    </source>
</evidence>
<dbReference type="RefSeq" id="WP_222546443.1">
    <property type="nucleotide sequence ID" value="NZ_BAPW01000034.1"/>
</dbReference>
<evidence type="ECO:0000313" key="3">
    <source>
        <dbReference type="Proteomes" id="UP001523401"/>
    </source>
</evidence>
<organism evidence="2 3">
    <name type="scientific">Asaia lannensis NBRC 102526</name>
    <dbReference type="NCBI Taxonomy" id="1307926"/>
    <lineage>
        <taxon>Bacteria</taxon>
        <taxon>Pseudomonadati</taxon>
        <taxon>Pseudomonadota</taxon>
        <taxon>Alphaproteobacteria</taxon>
        <taxon>Acetobacterales</taxon>
        <taxon>Acetobacteraceae</taxon>
        <taxon>Asaia</taxon>
    </lineage>
</organism>
<dbReference type="PROSITE" id="PS51257">
    <property type="entry name" value="PROKAR_LIPOPROTEIN"/>
    <property type="match status" value="1"/>
</dbReference>
<sequence>MKRFSAGKIPALFALCLIGLTGCGYNDGYGGGYYGYPGGGWGRQGWGSGYSVGPHYTGRGFGGPGYRNRFNPPRRDDRGRDNHRHDDRGRGPGGYQRR</sequence>
<name>A0ABT1CCV0_9PROT</name>
<dbReference type="Proteomes" id="UP001523401">
    <property type="component" value="Unassembled WGS sequence"/>
</dbReference>
<gene>
    <name evidence="2" type="ORF">NF685_00985</name>
</gene>
<protein>
    <recommendedName>
        <fullName evidence="4">Lipoprotein</fullName>
    </recommendedName>
</protein>
<feature type="region of interest" description="Disordered" evidence="1">
    <location>
        <begin position="59"/>
        <end position="98"/>
    </location>
</feature>
<proteinExistence type="predicted"/>
<accession>A0ABT1CCV0</accession>
<dbReference type="EMBL" id="JAMXQU010000001">
    <property type="protein sequence ID" value="MCO6158601.1"/>
    <property type="molecule type" value="Genomic_DNA"/>
</dbReference>